<evidence type="ECO:0000313" key="7">
    <source>
        <dbReference type="Proteomes" id="UP000253769"/>
    </source>
</evidence>
<dbReference type="PANTHER" id="PTHR33337">
    <property type="entry name" value="GFA DOMAIN-CONTAINING PROTEIN"/>
    <property type="match status" value="1"/>
</dbReference>
<keyword evidence="7" id="KW-1185">Reference proteome</keyword>
<dbReference type="AlphaFoldDB" id="A0A369WAB0"/>
<evidence type="ECO:0000256" key="4">
    <source>
        <dbReference type="ARBA" id="ARBA00023239"/>
    </source>
</evidence>
<evidence type="ECO:0000259" key="5">
    <source>
        <dbReference type="PROSITE" id="PS51891"/>
    </source>
</evidence>
<dbReference type="InterPro" id="IPR011057">
    <property type="entry name" value="Mss4-like_sf"/>
</dbReference>
<dbReference type="RefSeq" id="WP_114696377.1">
    <property type="nucleotide sequence ID" value="NZ_QQOH01000004.1"/>
</dbReference>
<name>A0A369WAB0_9GAMM</name>
<dbReference type="GO" id="GO:0016846">
    <property type="term" value="F:carbon-sulfur lyase activity"/>
    <property type="evidence" value="ECO:0007669"/>
    <property type="project" value="InterPro"/>
</dbReference>
<comment type="similarity">
    <text evidence="1">Belongs to the Gfa family.</text>
</comment>
<proteinExistence type="inferred from homology"/>
<keyword evidence="3" id="KW-0862">Zinc</keyword>
<keyword evidence="4" id="KW-0456">Lyase</keyword>
<protein>
    <submittedName>
        <fullName evidence="6">GFA family protein</fullName>
    </submittedName>
</protein>
<reference evidence="6 7" key="1">
    <citation type="submission" date="2018-07" db="EMBL/GenBank/DDBJ databases">
        <title>Motiliproteus coralliicola sp. nov., a bacterium isolated from Coral.</title>
        <authorList>
            <person name="Wang G."/>
        </authorList>
    </citation>
    <scope>NUCLEOTIDE SEQUENCE [LARGE SCALE GENOMIC DNA]</scope>
    <source>
        <strain evidence="6 7">C34</strain>
    </source>
</reference>
<gene>
    <name evidence="6" type="ORF">DV711_14165</name>
</gene>
<organism evidence="6 7">
    <name type="scientific">Motiliproteus coralliicola</name>
    <dbReference type="NCBI Taxonomy" id="2283196"/>
    <lineage>
        <taxon>Bacteria</taxon>
        <taxon>Pseudomonadati</taxon>
        <taxon>Pseudomonadota</taxon>
        <taxon>Gammaproteobacteria</taxon>
        <taxon>Oceanospirillales</taxon>
        <taxon>Oceanospirillaceae</taxon>
        <taxon>Motiliproteus</taxon>
    </lineage>
</organism>
<feature type="domain" description="CENP-V/GFA" evidence="5">
    <location>
        <begin position="5"/>
        <end position="132"/>
    </location>
</feature>
<dbReference type="GO" id="GO:0046872">
    <property type="term" value="F:metal ion binding"/>
    <property type="evidence" value="ECO:0007669"/>
    <property type="project" value="UniProtKB-KW"/>
</dbReference>
<sequence length="138" mass="15562">MNQPIEGSCLCGTLRYRASGHLDIFQYCHCSRCRKFTGSAHAANLFVKPEDFQWLSSTESLGRYEPADSRYFATSFCNNCGSSMPWLAKGGKVVVIPAGTLDQIPDIRPSQNIFCNSRAEWYRSAAELPEYDQLPPRR</sequence>
<keyword evidence="2" id="KW-0479">Metal-binding</keyword>
<accession>A0A369WAB0</accession>
<dbReference type="Pfam" id="PF04828">
    <property type="entry name" value="GFA"/>
    <property type="match status" value="1"/>
</dbReference>
<dbReference type="PROSITE" id="PS51891">
    <property type="entry name" value="CENP_V_GFA"/>
    <property type="match status" value="1"/>
</dbReference>
<evidence type="ECO:0000256" key="2">
    <source>
        <dbReference type="ARBA" id="ARBA00022723"/>
    </source>
</evidence>
<comment type="caution">
    <text evidence="6">The sequence shown here is derived from an EMBL/GenBank/DDBJ whole genome shotgun (WGS) entry which is preliminary data.</text>
</comment>
<dbReference type="InterPro" id="IPR006913">
    <property type="entry name" value="CENP-V/GFA"/>
</dbReference>
<dbReference type="Proteomes" id="UP000253769">
    <property type="component" value="Unassembled WGS sequence"/>
</dbReference>
<dbReference type="EMBL" id="QQOH01000004">
    <property type="protein sequence ID" value="RDE18762.1"/>
    <property type="molecule type" value="Genomic_DNA"/>
</dbReference>
<dbReference type="SUPFAM" id="SSF51316">
    <property type="entry name" value="Mss4-like"/>
    <property type="match status" value="1"/>
</dbReference>
<evidence type="ECO:0000313" key="6">
    <source>
        <dbReference type="EMBL" id="RDE18762.1"/>
    </source>
</evidence>
<dbReference type="OrthoDB" id="9786619at2"/>
<dbReference type="PANTHER" id="PTHR33337:SF40">
    <property type="entry name" value="CENP-V_GFA DOMAIN-CONTAINING PROTEIN-RELATED"/>
    <property type="match status" value="1"/>
</dbReference>
<evidence type="ECO:0000256" key="3">
    <source>
        <dbReference type="ARBA" id="ARBA00022833"/>
    </source>
</evidence>
<evidence type="ECO:0000256" key="1">
    <source>
        <dbReference type="ARBA" id="ARBA00005495"/>
    </source>
</evidence>
<dbReference type="Gene3D" id="3.90.1590.10">
    <property type="entry name" value="glutathione-dependent formaldehyde- activating enzyme (gfa)"/>
    <property type="match status" value="1"/>
</dbReference>